<dbReference type="InterPro" id="IPR049255">
    <property type="entry name" value="Apc1_N"/>
</dbReference>
<dbReference type="GO" id="GO:0070979">
    <property type="term" value="P:protein K11-linked ubiquitination"/>
    <property type="evidence" value="ECO:0007669"/>
    <property type="project" value="TreeGrafter"/>
</dbReference>
<dbReference type="Pfam" id="PF12859">
    <property type="entry name" value="ANAPC1"/>
    <property type="match status" value="2"/>
</dbReference>
<dbReference type="InterPro" id="IPR024990">
    <property type="entry name" value="Apc1"/>
</dbReference>
<evidence type="ECO:0000256" key="4">
    <source>
        <dbReference type="SAM" id="MobiDB-lite"/>
    </source>
</evidence>
<keyword evidence="3" id="KW-0131">Cell cycle</keyword>
<keyword evidence="2" id="KW-0498">Mitosis</keyword>
<evidence type="ECO:0000256" key="1">
    <source>
        <dbReference type="ARBA" id="ARBA00022618"/>
    </source>
</evidence>
<dbReference type="PANTHER" id="PTHR12827">
    <property type="entry name" value="MEIOTIC CHECKPOINT REGULATOR TSG24 FAMILY MEMBER"/>
    <property type="match status" value="1"/>
</dbReference>
<dbReference type="GO" id="GO:0051301">
    <property type="term" value="P:cell division"/>
    <property type="evidence" value="ECO:0007669"/>
    <property type="project" value="UniProtKB-KW"/>
</dbReference>
<protein>
    <recommendedName>
        <fullName evidence="5">Anaphase-promoting complex subunit 1 N-terminal domain-containing protein</fullName>
    </recommendedName>
</protein>
<comment type="caution">
    <text evidence="6">The sequence shown here is derived from an EMBL/GenBank/DDBJ whole genome shotgun (WGS) entry which is preliminary data.</text>
</comment>
<dbReference type="GO" id="GO:0031145">
    <property type="term" value="P:anaphase-promoting complex-dependent catabolic process"/>
    <property type="evidence" value="ECO:0007669"/>
    <property type="project" value="TreeGrafter"/>
</dbReference>
<dbReference type="PANTHER" id="PTHR12827:SF3">
    <property type="entry name" value="ANAPHASE-PROMOTING COMPLEX SUBUNIT 1"/>
    <property type="match status" value="1"/>
</dbReference>
<gene>
    <name evidence="6" type="ORF">A0J61_09421</name>
</gene>
<name>A0A1C7N051_9FUNG</name>
<dbReference type="InParanoid" id="A0A1C7N051"/>
<feature type="compositionally biased region" description="Polar residues" evidence="4">
    <location>
        <begin position="245"/>
        <end position="258"/>
    </location>
</feature>
<sequence length="616" mass="71574">MLSKIDRYQSIGQAFLTKHSHLGQYRNTNAEFDISTINQRSSNKPIYHAEDRCQLFSVSDAPTMVIGEPLDIQPVQGQIDNWALALDQELYIKNATVVVWSRGTHILKTFDFSQENQKVKQVLFAWFPIPTNQAENKHTSAQQVDLNDANSRMQWVKKYWHKRGPQALLMDEKKPVFESVDKPMFENTDLRRRALCIVFLDRIQIHFEDGINFTAYIPFEIDNVVPLDIGLLISERPDAEHSKQKSSPQLSIPSGNSTTSWNISSRFVSITHPLLMPCPVKIERIHSSSTNSIPSTLSNYSHRLLFATAQTSNEERPPVIVTLNLNDNKHSIWMYERQKYRIKPMKGAPQKTRSREEFQARKRKRSSSLSFYDELNELNQKELQVYHTILDPSELSLTKLWQEQKRFNKRLGKRPIRTNPDNIKSTAFLVHNLNGEELICLHNTTTNQLQLINLEKAFQKDTNIIEFKSTAKSAISVNATRDSCKDLLFLDVDGHLWLWVDGRMPLISVPLPSSQPVIDISQNVYDRFNLQYQNETIRYRIHLQPKSSIVRNCLAAFDCAHTPFFATFWYRFIQLKQQHVDWTEWHVLFVSLLSFIPLKRTQRRLAKKILVGEGRQ</sequence>
<accession>A0A1C7N051</accession>
<evidence type="ECO:0000313" key="6">
    <source>
        <dbReference type="EMBL" id="OBZ82525.1"/>
    </source>
</evidence>
<keyword evidence="7" id="KW-1185">Reference proteome</keyword>
<feature type="domain" description="Anaphase-promoting complex subunit 1 N-terminal" evidence="5">
    <location>
        <begin position="259"/>
        <end position="368"/>
    </location>
</feature>
<reference evidence="6 7" key="1">
    <citation type="submission" date="2016-03" db="EMBL/GenBank/DDBJ databases">
        <title>Choanephora cucurbitarum.</title>
        <authorList>
            <person name="Min B."/>
            <person name="Park H."/>
            <person name="Park J.-H."/>
            <person name="Shin H.-D."/>
            <person name="Choi I.-G."/>
        </authorList>
    </citation>
    <scope>NUCLEOTIDE SEQUENCE [LARGE SCALE GENOMIC DNA]</scope>
    <source>
        <strain evidence="6 7">KUS-F28377</strain>
    </source>
</reference>
<organism evidence="6 7">
    <name type="scientific">Choanephora cucurbitarum</name>
    <dbReference type="NCBI Taxonomy" id="101091"/>
    <lineage>
        <taxon>Eukaryota</taxon>
        <taxon>Fungi</taxon>
        <taxon>Fungi incertae sedis</taxon>
        <taxon>Mucoromycota</taxon>
        <taxon>Mucoromycotina</taxon>
        <taxon>Mucoromycetes</taxon>
        <taxon>Mucorales</taxon>
        <taxon>Mucorineae</taxon>
        <taxon>Choanephoraceae</taxon>
        <taxon>Choanephoroideae</taxon>
        <taxon>Choanephora</taxon>
    </lineage>
</organism>
<dbReference type="GO" id="GO:0007091">
    <property type="term" value="P:metaphase/anaphase transition of mitotic cell cycle"/>
    <property type="evidence" value="ECO:0007669"/>
    <property type="project" value="TreeGrafter"/>
</dbReference>
<feature type="non-terminal residue" evidence="6">
    <location>
        <position position="616"/>
    </location>
</feature>
<dbReference type="GO" id="GO:0005680">
    <property type="term" value="C:anaphase-promoting complex"/>
    <property type="evidence" value="ECO:0007669"/>
    <property type="project" value="InterPro"/>
</dbReference>
<evidence type="ECO:0000256" key="3">
    <source>
        <dbReference type="ARBA" id="ARBA00023306"/>
    </source>
</evidence>
<dbReference type="Proteomes" id="UP000093000">
    <property type="component" value="Unassembled WGS sequence"/>
</dbReference>
<evidence type="ECO:0000313" key="7">
    <source>
        <dbReference type="Proteomes" id="UP000093000"/>
    </source>
</evidence>
<feature type="region of interest" description="Disordered" evidence="4">
    <location>
        <begin position="239"/>
        <end position="258"/>
    </location>
</feature>
<dbReference type="EMBL" id="LUGH01000847">
    <property type="protein sequence ID" value="OBZ82525.1"/>
    <property type="molecule type" value="Genomic_DNA"/>
</dbReference>
<dbReference type="STRING" id="101091.A0A1C7N051"/>
<evidence type="ECO:0000259" key="5">
    <source>
        <dbReference type="Pfam" id="PF12859"/>
    </source>
</evidence>
<keyword evidence="1" id="KW-0132">Cell division</keyword>
<dbReference type="AlphaFoldDB" id="A0A1C7N051"/>
<dbReference type="OrthoDB" id="26401at2759"/>
<dbReference type="GO" id="GO:0060090">
    <property type="term" value="F:molecular adaptor activity"/>
    <property type="evidence" value="ECO:0007669"/>
    <property type="project" value="TreeGrafter"/>
</dbReference>
<evidence type="ECO:0000256" key="2">
    <source>
        <dbReference type="ARBA" id="ARBA00022776"/>
    </source>
</evidence>
<feature type="domain" description="Anaphase-promoting complex subunit 1 N-terminal" evidence="5">
    <location>
        <begin position="84"/>
        <end position="249"/>
    </location>
</feature>
<proteinExistence type="predicted"/>